<evidence type="ECO:0000256" key="2">
    <source>
        <dbReference type="PROSITE-ProRule" id="PRU00703"/>
    </source>
</evidence>
<evidence type="ECO:0000259" key="3">
    <source>
        <dbReference type="PROSITE" id="PS51371"/>
    </source>
</evidence>
<sequence length="159" mass="17620">MKVSEVMTPTVLTINGDSTVIDAARKMRDFDVGFLAVVSDYSVLGTLTDRDIVIRALARETEKSPFVKDIMTRNPITCTTDSDIEDVAQLLSKHQIQRILVIDETETPVGVLSIGDLASKVDDSQLIASTLKTVKKDIVSKEPPWIKEEQRPAEISYEV</sequence>
<evidence type="ECO:0000313" key="5">
    <source>
        <dbReference type="Proteomes" id="UP000006055"/>
    </source>
</evidence>
<feature type="domain" description="CBS" evidence="3">
    <location>
        <begin position="71"/>
        <end position="129"/>
    </location>
</feature>
<dbReference type="Gene3D" id="3.10.580.10">
    <property type="entry name" value="CBS-domain"/>
    <property type="match status" value="1"/>
</dbReference>
<dbReference type="InterPro" id="IPR000644">
    <property type="entry name" value="CBS_dom"/>
</dbReference>
<dbReference type="OrthoDB" id="9802114at2"/>
<dbReference type="KEGG" id="dti:Desti_5325"/>
<dbReference type="RefSeq" id="WP_014813013.1">
    <property type="nucleotide sequence ID" value="NC_018025.1"/>
</dbReference>
<dbReference type="PANTHER" id="PTHR43080:SF2">
    <property type="entry name" value="CBS DOMAIN-CONTAINING PROTEIN"/>
    <property type="match status" value="1"/>
</dbReference>
<evidence type="ECO:0000256" key="1">
    <source>
        <dbReference type="ARBA" id="ARBA00023122"/>
    </source>
</evidence>
<keyword evidence="1 2" id="KW-0129">CBS domain</keyword>
<name>I4CEC3_DESTA</name>
<protein>
    <submittedName>
        <fullName evidence="4">CBS domain-containing protein</fullName>
    </submittedName>
</protein>
<dbReference type="HOGENOM" id="CLU_040681_12_0_7"/>
<evidence type="ECO:0000313" key="4">
    <source>
        <dbReference type="EMBL" id="AFM27914.1"/>
    </source>
</evidence>
<dbReference type="SUPFAM" id="SSF54631">
    <property type="entry name" value="CBS-domain pair"/>
    <property type="match status" value="1"/>
</dbReference>
<dbReference type="eggNOG" id="COG0517">
    <property type="taxonomic scope" value="Bacteria"/>
</dbReference>
<reference evidence="5" key="1">
    <citation type="submission" date="2012-06" db="EMBL/GenBank/DDBJ databases">
        <title>Complete sequence of chromosome of Desulfomonile tiedjei DSM 6799.</title>
        <authorList>
            <person name="Lucas S."/>
            <person name="Copeland A."/>
            <person name="Lapidus A."/>
            <person name="Glavina del Rio T."/>
            <person name="Dalin E."/>
            <person name="Tice H."/>
            <person name="Bruce D."/>
            <person name="Goodwin L."/>
            <person name="Pitluck S."/>
            <person name="Peters L."/>
            <person name="Ovchinnikova G."/>
            <person name="Zeytun A."/>
            <person name="Lu M."/>
            <person name="Kyrpides N."/>
            <person name="Mavromatis K."/>
            <person name="Ivanova N."/>
            <person name="Brettin T."/>
            <person name="Detter J.C."/>
            <person name="Han C."/>
            <person name="Larimer F."/>
            <person name="Land M."/>
            <person name="Hauser L."/>
            <person name="Markowitz V."/>
            <person name="Cheng J.-F."/>
            <person name="Hugenholtz P."/>
            <person name="Woyke T."/>
            <person name="Wu D."/>
            <person name="Spring S."/>
            <person name="Schroeder M."/>
            <person name="Brambilla E."/>
            <person name="Klenk H.-P."/>
            <person name="Eisen J.A."/>
        </authorList>
    </citation>
    <scope>NUCLEOTIDE SEQUENCE [LARGE SCALE GENOMIC DNA]</scope>
    <source>
        <strain evidence="5">ATCC 49306 / DSM 6799 / DCB-1</strain>
    </source>
</reference>
<organism evidence="4 5">
    <name type="scientific">Desulfomonile tiedjei (strain ATCC 49306 / DSM 6799 / DCB-1)</name>
    <dbReference type="NCBI Taxonomy" id="706587"/>
    <lineage>
        <taxon>Bacteria</taxon>
        <taxon>Pseudomonadati</taxon>
        <taxon>Thermodesulfobacteriota</taxon>
        <taxon>Desulfomonilia</taxon>
        <taxon>Desulfomonilales</taxon>
        <taxon>Desulfomonilaceae</taxon>
        <taxon>Desulfomonile</taxon>
    </lineage>
</organism>
<dbReference type="Proteomes" id="UP000006055">
    <property type="component" value="Chromosome"/>
</dbReference>
<dbReference type="STRING" id="706587.Desti_5325"/>
<dbReference type="InterPro" id="IPR051257">
    <property type="entry name" value="Diverse_CBS-Domain"/>
</dbReference>
<dbReference type="EMBL" id="CP003360">
    <property type="protein sequence ID" value="AFM27914.1"/>
    <property type="molecule type" value="Genomic_DNA"/>
</dbReference>
<dbReference type="PROSITE" id="PS51371">
    <property type="entry name" value="CBS"/>
    <property type="match status" value="2"/>
</dbReference>
<keyword evidence="5" id="KW-1185">Reference proteome</keyword>
<proteinExistence type="predicted"/>
<dbReference type="AlphaFoldDB" id="I4CEC3"/>
<feature type="domain" description="CBS" evidence="3">
    <location>
        <begin position="7"/>
        <end position="64"/>
    </location>
</feature>
<dbReference type="SMART" id="SM00116">
    <property type="entry name" value="CBS"/>
    <property type="match status" value="2"/>
</dbReference>
<dbReference type="Pfam" id="PF00571">
    <property type="entry name" value="CBS"/>
    <property type="match status" value="2"/>
</dbReference>
<accession>I4CEC3</accession>
<gene>
    <name evidence="4" type="ordered locus">Desti_5325</name>
</gene>
<dbReference type="PANTHER" id="PTHR43080">
    <property type="entry name" value="CBS DOMAIN-CONTAINING PROTEIN CBSX3, MITOCHONDRIAL"/>
    <property type="match status" value="1"/>
</dbReference>
<dbReference type="InterPro" id="IPR046342">
    <property type="entry name" value="CBS_dom_sf"/>
</dbReference>